<keyword evidence="2" id="KW-1185">Reference proteome</keyword>
<proteinExistence type="predicted"/>
<dbReference type="EMBL" id="AVOT02038403">
    <property type="protein sequence ID" value="MBW0533269.1"/>
    <property type="molecule type" value="Genomic_DNA"/>
</dbReference>
<name>A0A9Q3F685_9BASI</name>
<dbReference type="AlphaFoldDB" id="A0A9Q3F685"/>
<sequence>MLLPWARRGTISFFIMPSHHLALNGDFEILYLPSTWRYIYLSQNFNPYYEIVIFKKPLPQQSSFVSPLSQLGFGILNTNELLHESPTLMSSPNQILYENECHYEQPHQYQTPGDCGPYSQPNISQEMSLFASNQDGQDKTTISYANENLAFGRKGCPIYEAYAPFKHFLLH</sequence>
<accession>A0A9Q3F685</accession>
<evidence type="ECO:0000313" key="2">
    <source>
        <dbReference type="Proteomes" id="UP000765509"/>
    </source>
</evidence>
<organism evidence="1 2">
    <name type="scientific">Austropuccinia psidii MF-1</name>
    <dbReference type="NCBI Taxonomy" id="1389203"/>
    <lineage>
        <taxon>Eukaryota</taxon>
        <taxon>Fungi</taxon>
        <taxon>Dikarya</taxon>
        <taxon>Basidiomycota</taxon>
        <taxon>Pucciniomycotina</taxon>
        <taxon>Pucciniomycetes</taxon>
        <taxon>Pucciniales</taxon>
        <taxon>Sphaerophragmiaceae</taxon>
        <taxon>Austropuccinia</taxon>
    </lineage>
</organism>
<protein>
    <submittedName>
        <fullName evidence="1">Uncharacterized protein</fullName>
    </submittedName>
</protein>
<evidence type="ECO:0000313" key="1">
    <source>
        <dbReference type="EMBL" id="MBW0533269.1"/>
    </source>
</evidence>
<gene>
    <name evidence="1" type="ORF">O181_072984</name>
</gene>
<dbReference type="Proteomes" id="UP000765509">
    <property type="component" value="Unassembled WGS sequence"/>
</dbReference>
<reference evidence="1" key="1">
    <citation type="submission" date="2021-03" db="EMBL/GenBank/DDBJ databases">
        <title>Draft genome sequence of rust myrtle Austropuccinia psidii MF-1, a brazilian biotype.</title>
        <authorList>
            <person name="Quecine M.C."/>
            <person name="Pachon D.M.R."/>
            <person name="Bonatelli M.L."/>
            <person name="Correr F.H."/>
            <person name="Franceschini L.M."/>
            <person name="Leite T.F."/>
            <person name="Margarido G.R.A."/>
            <person name="Almeida C.A."/>
            <person name="Ferrarezi J.A."/>
            <person name="Labate C.A."/>
        </authorList>
    </citation>
    <scope>NUCLEOTIDE SEQUENCE</scope>
    <source>
        <strain evidence="1">MF-1</strain>
    </source>
</reference>
<comment type="caution">
    <text evidence="1">The sequence shown here is derived from an EMBL/GenBank/DDBJ whole genome shotgun (WGS) entry which is preliminary data.</text>
</comment>